<dbReference type="SUPFAM" id="SSF56601">
    <property type="entry name" value="beta-lactamase/transpeptidase-like"/>
    <property type="match status" value="1"/>
</dbReference>
<sequence>MLSRQTGLNNKPGENHAYNNGAYVLLAEIIAKVSGKPFQEFIDEAIFKSLHMQESYFAGKITGEKPQLAQGYEVRYHGKGFSYRRGHFKGNTVGSSGLITTLDDLYQWDQNFYHNRLGKGNTELIEQILTPGKLNDGATLSYAYGLETEVYKGQMVITHSGADRGYKAEIVRFPDLELTIICLSNADNMYNLTAKLLKMGEWIAPEAFQSTVAKPDSSIQTALHEKAGYYLNVDGKAELRVITVKNDELYAARSVHGYQEPLIAQDEHTFVNKGSEEYAYHFTHTETSEQVIQYRERANEFTLHKIQPEQQTTKQLKAYAGKYYSKELNFTYRLTLRKGKLGLRIFRLIHIPFTPMENHLFLADLMGNNTLVFQTNAAGIITGFHFNRDGVSGLLFEKK</sequence>
<dbReference type="Gene3D" id="3.40.710.10">
    <property type="entry name" value="DD-peptidase/beta-lactamase superfamily"/>
    <property type="match status" value="1"/>
</dbReference>
<accession>A0A6C0GF11</accession>
<dbReference type="EMBL" id="CP048222">
    <property type="protein sequence ID" value="QHT66538.1"/>
    <property type="molecule type" value="Genomic_DNA"/>
</dbReference>
<dbReference type="KEGG" id="rhoz:GXP67_07645"/>
<feature type="domain" description="Beta-lactamase-related" evidence="1">
    <location>
        <begin position="5"/>
        <end position="188"/>
    </location>
</feature>
<dbReference type="InterPro" id="IPR050491">
    <property type="entry name" value="AmpC-like"/>
</dbReference>
<organism evidence="2 3">
    <name type="scientific">Rhodocytophaga rosea</name>
    <dbReference type="NCBI Taxonomy" id="2704465"/>
    <lineage>
        <taxon>Bacteria</taxon>
        <taxon>Pseudomonadati</taxon>
        <taxon>Bacteroidota</taxon>
        <taxon>Cytophagia</taxon>
        <taxon>Cytophagales</taxon>
        <taxon>Rhodocytophagaceae</taxon>
        <taxon>Rhodocytophaga</taxon>
    </lineage>
</organism>
<evidence type="ECO:0000259" key="1">
    <source>
        <dbReference type="Pfam" id="PF00144"/>
    </source>
</evidence>
<dbReference type="RefSeq" id="WP_162442592.1">
    <property type="nucleotide sequence ID" value="NZ_CP048222.1"/>
</dbReference>
<dbReference type="PANTHER" id="PTHR46825:SF9">
    <property type="entry name" value="BETA-LACTAMASE-RELATED DOMAIN-CONTAINING PROTEIN"/>
    <property type="match status" value="1"/>
</dbReference>
<protein>
    <submittedName>
        <fullName evidence="2">Beta-lactamase family protein</fullName>
    </submittedName>
</protein>
<dbReference type="Proteomes" id="UP000480178">
    <property type="component" value="Chromosome"/>
</dbReference>
<keyword evidence="3" id="KW-1185">Reference proteome</keyword>
<dbReference type="InterPro" id="IPR012338">
    <property type="entry name" value="Beta-lactam/transpept-like"/>
</dbReference>
<evidence type="ECO:0000313" key="2">
    <source>
        <dbReference type="EMBL" id="QHT66538.1"/>
    </source>
</evidence>
<gene>
    <name evidence="2" type="ORF">GXP67_07645</name>
</gene>
<evidence type="ECO:0000313" key="3">
    <source>
        <dbReference type="Proteomes" id="UP000480178"/>
    </source>
</evidence>
<dbReference type="InterPro" id="IPR001466">
    <property type="entry name" value="Beta-lactam-related"/>
</dbReference>
<proteinExistence type="predicted"/>
<dbReference type="PANTHER" id="PTHR46825">
    <property type="entry name" value="D-ALANYL-D-ALANINE-CARBOXYPEPTIDASE/ENDOPEPTIDASE AMPH"/>
    <property type="match status" value="1"/>
</dbReference>
<name>A0A6C0GF11_9BACT</name>
<reference evidence="2 3" key="1">
    <citation type="submission" date="2020-01" db="EMBL/GenBank/DDBJ databases">
        <authorList>
            <person name="Kim M.K."/>
        </authorList>
    </citation>
    <scope>NUCLEOTIDE SEQUENCE [LARGE SCALE GENOMIC DNA]</scope>
    <source>
        <strain evidence="2 3">172606-1</strain>
    </source>
</reference>
<dbReference type="Pfam" id="PF00144">
    <property type="entry name" value="Beta-lactamase"/>
    <property type="match status" value="1"/>
</dbReference>
<dbReference type="AlphaFoldDB" id="A0A6C0GF11"/>